<accession>A0ABZ1CUQ2</accession>
<keyword evidence="2" id="KW-1185">Reference proteome</keyword>
<dbReference type="Proteomes" id="UP001329825">
    <property type="component" value="Chromosome 3"/>
</dbReference>
<dbReference type="PANTHER" id="PTHR21310">
    <property type="entry name" value="AMINOGLYCOSIDE PHOSPHOTRANSFERASE-RELATED-RELATED"/>
    <property type="match status" value="1"/>
</dbReference>
<evidence type="ECO:0000313" key="1">
    <source>
        <dbReference type="EMBL" id="WRT65485.1"/>
    </source>
</evidence>
<reference evidence="1 2" key="1">
    <citation type="submission" date="2024-01" db="EMBL/GenBank/DDBJ databases">
        <title>Comparative genomics of Cryptococcus and Kwoniella reveals pathogenesis evolution and contrasting modes of karyotype evolution via chromosome fusion or intercentromeric recombination.</title>
        <authorList>
            <person name="Coelho M.A."/>
            <person name="David-Palma M."/>
            <person name="Shea T."/>
            <person name="Bowers K."/>
            <person name="McGinley-Smith S."/>
            <person name="Mohammad A.W."/>
            <person name="Gnirke A."/>
            <person name="Yurkov A.M."/>
            <person name="Nowrousian M."/>
            <person name="Sun S."/>
            <person name="Cuomo C.A."/>
            <person name="Heitman J."/>
        </authorList>
    </citation>
    <scope>NUCLEOTIDE SEQUENCE [LARGE SCALE GENOMIC DNA]</scope>
    <source>
        <strain evidence="1">CBS 11374</strain>
    </source>
</reference>
<protein>
    <recommendedName>
        <fullName evidence="3">Aminoglycoside phosphotransferase domain-containing protein</fullName>
    </recommendedName>
</protein>
<dbReference type="InterPro" id="IPR011009">
    <property type="entry name" value="Kinase-like_dom_sf"/>
</dbReference>
<dbReference type="SUPFAM" id="SSF56112">
    <property type="entry name" value="Protein kinase-like (PK-like)"/>
    <property type="match status" value="1"/>
</dbReference>
<evidence type="ECO:0008006" key="3">
    <source>
        <dbReference type="Google" id="ProtNLM"/>
    </source>
</evidence>
<evidence type="ECO:0000313" key="2">
    <source>
        <dbReference type="Proteomes" id="UP001329825"/>
    </source>
</evidence>
<dbReference type="RefSeq" id="XP_062790225.1">
    <property type="nucleotide sequence ID" value="XM_062934174.1"/>
</dbReference>
<name>A0ABZ1CUQ2_9TREE</name>
<organism evidence="1 2">
    <name type="scientific">Kwoniella shivajii</name>
    <dbReference type="NCBI Taxonomy" id="564305"/>
    <lineage>
        <taxon>Eukaryota</taxon>
        <taxon>Fungi</taxon>
        <taxon>Dikarya</taxon>
        <taxon>Basidiomycota</taxon>
        <taxon>Agaricomycotina</taxon>
        <taxon>Tremellomycetes</taxon>
        <taxon>Tremellales</taxon>
        <taxon>Cryptococcaceae</taxon>
        <taxon>Kwoniella</taxon>
    </lineage>
</organism>
<dbReference type="EMBL" id="CP141883">
    <property type="protein sequence ID" value="WRT65485.1"/>
    <property type="molecule type" value="Genomic_DNA"/>
</dbReference>
<proteinExistence type="predicted"/>
<sequence length="420" mass="48181">MSFESCGVPNCIYQILIDESSCAPCGNGYCFYHSKHPSDACWILKRSTRWPGASVIFMNEPEISQLIDLMDTDVITSEVETLRPGHRVAKNSHEVRQGYHYGVYSLESEVAAIQALKRGGIRVPMTFLKPADSKHHFRLQYCYQSFIQGHIRSVAKWFISLENTQFDKIGSPTFSNGDIVIGPLIERQPPLITPPYFNGPYRNLQERYLSTIDTRLNMLRARIFTTAQEELDSYLVLLELKEIILGSEELEKDGTFFIRHGDDHWDHMRATEDGEVTGVIDWEWAYTTSKEEAFSAPGSLLPHNLMDSDNDKDLSFHEEALVAAYESLGRADLGRCVRNGRKYSRLIATFKATWASVEDLRCLRRGFLGRLGGEYEHEETREHWTERMKIKHKDDEGLRYFLENPLPEPILPSDDDSEAK</sequence>
<dbReference type="PANTHER" id="PTHR21310:SF15">
    <property type="entry name" value="AMINOGLYCOSIDE PHOSPHOTRANSFERASE DOMAIN-CONTAINING PROTEIN"/>
    <property type="match status" value="1"/>
</dbReference>
<gene>
    <name evidence="1" type="ORF">IL334_002428</name>
</gene>
<dbReference type="GeneID" id="87954559"/>
<dbReference type="InterPro" id="IPR051678">
    <property type="entry name" value="AGP_Transferase"/>
</dbReference>